<feature type="region of interest" description="Disordered" evidence="1">
    <location>
        <begin position="1"/>
        <end position="21"/>
    </location>
</feature>
<dbReference type="Gene3D" id="2.150.10.10">
    <property type="entry name" value="Serralysin-like metalloprotease, C-terminal"/>
    <property type="match status" value="1"/>
</dbReference>
<dbReference type="Proteomes" id="UP000284605">
    <property type="component" value="Unassembled WGS sequence"/>
</dbReference>
<comment type="caution">
    <text evidence="2">The sequence shown here is derived from an EMBL/GenBank/DDBJ whole genome shotgun (WGS) entry which is preliminary data.</text>
</comment>
<evidence type="ECO:0008006" key="4">
    <source>
        <dbReference type="Google" id="ProtNLM"/>
    </source>
</evidence>
<sequence length="126" mass="13552">MVPTTSCGQQPGRPARWPWRRRPAARRGRADLFVFSALDEIAGDRIADFRHLQGDRIDLSALDPLGAADSLRFIGGRGFGGHAGELHVEKAGGDTLVSGDLDGDRAADFHLVLTGNVYLVAADFLL</sequence>
<evidence type="ECO:0000313" key="2">
    <source>
        <dbReference type="EMBL" id="RJF87260.1"/>
    </source>
</evidence>
<dbReference type="EMBL" id="QYUK01000011">
    <property type="protein sequence ID" value="RJF87260.1"/>
    <property type="molecule type" value="Genomic_DNA"/>
</dbReference>
<dbReference type="AlphaFoldDB" id="A0A418WB86"/>
<evidence type="ECO:0000313" key="3">
    <source>
        <dbReference type="Proteomes" id="UP000284605"/>
    </source>
</evidence>
<accession>A0A418WB86</accession>
<keyword evidence="3" id="KW-1185">Reference proteome</keyword>
<organism evidence="2 3">
    <name type="scientific">Oleomonas cavernae</name>
    <dbReference type="NCBI Taxonomy" id="2320859"/>
    <lineage>
        <taxon>Bacteria</taxon>
        <taxon>Pseudomonadati</taxon>
        <taxon>Pseudomonadota</taxon>
        <taxon>Alphaproteobacteria</taxon>
        <taxon>Acetobacterales</taxon>
        <taxon>Acetobacteraceae</taxon>
        <taxon>Oleomonas</taxon>
    </lineage>
</organism>
<gene>
    <name evidence="2" type="ORF">D3874_09640</name>
</gene>
<name>A0A418WB86_9PROT</name>
<dbReference type="OrthoDB" id="7366341at2"/>
<dbReference type="RefSeq" id="WP_119777902.1">
    <property type="nucleotide sequence ID" value="NZ_QYUK01000011.1"/>
</dbReference>
<proteinExistence type="predicted"/>
<protein>
    <recommendedName>
        <fullName evidence="4">Peptidase M10 serralysin C-terminal domain-containing protein</fullName>
    </recommendedName>
</protein>
<dbReference type="InterPro" id="IPR011049">
    <property type="entry name" value="Serralysin-like_metalloprot_C"/>
</dbReference>
<reference evidence="2 3" key="1">
    <citation type="submission" date="2018-09" db="EMBL/GenBank/DDBJ databases">
        <authorList>
            <person name="Zhu H."/>
        </authorList>
    </citation>
    <scope>NUCLEOTIDE SEQUENCE [LARGE SCALE GENOMIC DNA]</scope>
    <source>
        <strain evidence="2 3">K1W22B-8</strain>
    </source>
</reference>
<evidence type="ECO:0000256" key="1">
    <source>
        <dbReference type="SAM" id="MobiDB-lite"/>
    </source>
</evidence>